<accession>A0A832I7K6</accession>
<dbReference type="Gene3D" id="3.90.1570.30">
    <property type="match status" value="1"/>
</dbReference>
<comment type="caution">
    <text evidence="2">The sequence shown here is derived from an EMBL/GenBank/DDBJ whole genome shotgun (WGS) entry which is preliminary data.</text>
</comment>
<dbReference type="InterPro" id="IPR050742">
    <property type="entry name" value="Helicase_Restrict-Modif_Enz"/>
</dbReference>
<proteinExistence type="predicted"/>
<keyword evidence="2" id="KW-0347">Helicase</keyword>
<dbReference type="SMART" id="SM00487">
    <property type="entry name" value="DEXDc"/>
    <property type="match status" value="1"/>
</dbReference>
<dbReference type="Gene3D" id="3.40.50.300">
    <property type="entry name" value="P-loop containing nucleotide triphosphate hydrolases"/>
    <property type="match status" value="2"/>
</dbReference>
<dbReference type="InterPro" id="IPR008969">
    <property type="entry name" value="CarboxyPept-like_regulatory"/>
</dbReference>
<sequence>MGLNEADTRARLVEPKLKAAGWTDQQVTREFFYQRDHQYTPGRIILVGDQVQRGKPRRVDYLLRLTDGFEIAVVEVKREDEPLEAGLEQAKAYAKDLGLAFAYATNGHEILEYDFFEHKSRKLENFPRPEELWYRWKINTGSSSQYMVSEERATYISKLGAERQQNPLLHSYCPESLCGKKPFYFQEVAICEIIKRIMSGQRRVLLTMATGTGKTFVAFQVVWKLVKSGWLQRKHPGKPARVLFLADRIVLRDQAYNTFAPFADGVNEPRFKIEGHPPNFTRDLYFGIYQTLWSPNEEGKRLFELFPSDFFDLVIIDECHRSGWGTWKEILDHFGEAIHLGMTATPKQDENVDTYEYFCQEEPEVFIDPDHPEKGKRRTAAYEYSLGRGIDDGFLATYKVHRVRTSVDKEGLRLEDAIEQGAEVFIPEDVEPKEYYTTPQFERDITLPDRTKTMVKHLAQLLRKFGIWEKTMVFCVDIEHARLVARLLQDEFGPETGLDNYAVPIVSEEGAEARRWLEDFVSSDKKAPVVATTAELLTTGVDAPPCRNIVFMKTISSPLLFKQIIGRGSRIDKATDKYWFRIIDYTGVTKLFDEWDRPGQRVIERPQGPFTASISGRVLHAQTGDLIVGAQVSVRTGPNTQQGPIRTDSNGSFLFEKLPAGTVTLIVSAPGFVRRELKVETLEDQTVQIDVPLKPERKGARKIKVVGLTVEIADEAIFLVESTGQQLTLEQYRDYTRQKIIQAAPTRKALREIWINNEKRKRFLEELRRSDIHPDVLAEVLNQNEADMYDLLAYLVFGAPIRTRSERAAAFRNREQAFLRRHSENARQVILALLEKYRAGGVEELQPKVFSLSPFREWGGAFRIQNWFGGAEGLARTLEEIQERIYPEEEVAV</sequence>
<dbReference type="InterPro" id="IPR013670">
    <property type="entry name" value="EcoEI_R_C_dom"/>
</dbReference>
<dbReference type="InterPro" id="IPR027417">
    <property type="entry name" value="P-loop_NTPase"/>
</dbReference>
<dbReference type="GO" id="GO:0005524">
    <property type="term" value="F:ATP binding"/>
    <property type="evidence" value="ECO:0007669"/>
    <property type="project" value="InterPro"/>
</dbReference>
<dbReference type="SUPFAM" id="SSF49464">
    <property type="entry name" value="Carboxypeptidase regulatory domain-like"/>
    <property type="match status" value="1"/>
</dbReference>
<dbReference type="PROSITE" id="PS51192">
    <property type="entry name" value="HELICASE_ATP_BIND_1"/>
    <property type="match status" value="1"/>
</dbReference>
<gene>
    <name evidence="2" type="ORF">ENW55_03445</name>
</gene>
<dbReference type="InterPro" id="IPR006935">
    <property type="entry name" value="Helicase/UvrB_N"/>
</dbReference>
<feature type="domain" description="Helicase ATP-binding" evidence="1">
    <location>
        <begin position="195"/>
        <end position="364"/>
    </location>
</feature>
<protein>
    <submittedName>
        <fullName evidence="2">DEAD/DEAH box helicase</fullName>
    </submittedName>
</protein>
<evidence type="ECO:0000313" key="2">
    <source>
        <dbReference type="EMBL" id="HGZ79020.1"/>
    </source>
</evidence>
<keyword evidence="2" id="KW-0378">Hydrolase</keyword>
<dbReference type="NCBIfam" id="NF046051">
    <property type="entry name" value="restrict_EcoAI"/>
    <property type="match status" value="1"/>
</dbReference>
<dbReference type="GO" id="GO:0016787">
    <property type="term" value="F:hydrolase activity"/>
    <property type="evidence" value="ECO:0007669"/>
    <property type="project" value="InterPro"/>
</dbReference>
<dbReference type="GO" id="GO:0004386">
    <property type="term" value="F:helicase activity"/>
    <property type="evidence" value="ECO:0007669"/>
    <property type="project" value="UniProtKB-KW"/>
</dbReference>
<dbReference type="GO" id="GO:0005829">
    <property type="term" value="C:cytosol"/>
    <property type="evidence" value="ECO:0007669"/>
    <property type="project" value="TreeGrafter"/>
</dbReference>
<dbReference type="PANTHER" id="PTHR47396">
    <property type="entry name" value="TYPE I RESTRICTION ENZYME ECOKI R PROTEIN"/>
    <property type="match status" value="1"/>
</dbReference>
<keyword evidence="2" id="KW-0547">Nucleotide-binding</keyword>
<keyword evidence="2" id="KW-0067">ATP-binding</keyword>
<dbReference type="InterPro" id="IPR014001">
    <property type="entry name" value="Helicase_ATP-bd"/>
</dbReference>
<reference evidence="2" key="1">
    <citation type="journal article" date="2020" name="mSystems">
        <title>Genome- and Community-Level Interaction Insights into Carbon Utilization and Element Cycling Functions of Hydrothermarchaeota in Hydrothermal Sediment.</title>
        <authorList>
            <person name="Zhou Z."/>
            <person name="Liu Y."/>
            <person name="Xu W."/>
            <person name="Pan J."/>
            <person name="Luo Z.H."/>
            <person name="Li M."/>
        </authorList>
    </citation>
    <scope>NUCLEOTIDE SEQUENCE [LARGE SCALE GENOMIC DNA]</scope>
    <source>
        <strain evidence="2">SpSt-86</strain>
    </source>
</reference>
<dbReference type="GO" id="GO:0006304">
    <property type="term" value="P:DNA modification"/>
    <property type="evidence" value="ECO:0007669"/>
    <property type="project" value="InterPro"/>
</dbReference>
<dbReference type="Pfam" id="PF08463">
    <property type="entry name" value="EcoEI_R_C"/>
    <property type="match status" value="1"/>
</dbReference>
<dbReference type="CDD" id="cd18032">
    <property type="entry name" value="DEXHc_RE_I_III_res"/>
    <property type="match status" value="1"/>
</dbReference>
<dbReference type="PANTHER" id="PTHR47396:SF1">
    <property type="entry name" value="ATP-DEPENDENT HELICASE IRC3-RELATED"/>
    <property type="match status" value="1"/>
</dbReference>
<name>A0A832I7K6_9THEM</name>
<dbReference type="Pfam" id="PF13620">
    <property type="entry name" value="CarboxypepD_reg"/>
    <property type="match status" value="1"/>
</dbReference>
<dbReference type="GO" id="GO:0003677">
    <property type="term" value="F:DNA binding"/>
    <property type="evidence" value="ECO:0007669"/>
    <property type="project" value="InterPro"/>
</dbReference>
<organism evidence="2">
    <name type="scientific">Pseudothermotoga hypogea</name>
    <dbReference type="NCBI Taxonomy" id="57487"/>
    <lineage>
        <taxon>Bacteria</taxon>
        <taxon>Thermotogati</taxon>
        <taxon>Thermotogota</taxon>
        <taxon>Thermotogae</taxon>
        <taxon>Thermotogales</taxon>
        <taxon>Thermotogaceae</taxon>
        <taxon>Pseudothermotoga</taxon>
    </lineage>
</organism>
<dbReference type="Gene3D" id="2.60.40.1120">
    <property type="entry name" value="Carboxypeptidase-like, regulatory domain"/>
    <property type="match status" value="1"/>
</dbReference>
<dbReference type="AlphaFoldDB" id="A0A832I7K6"/>
<evidence type="ECO:0000259" key="1">
    <source>
        <dbReference type="PROSITE" id="PS51192"/>
    </source>
</evidence>
<dbReference type="EMBL" id="DTKQ01000027">
    <property type="protein sequence ID" value="HGZ79020.1"/>
    <property type="molecule type" value="Genomic_DNA"/>
</dbReference>
<dbReference type="SUPFAM" id="SSF52540">
    <property type="entry name" value="P-loop containing nucleoside triphosphate hydrolases"/>
    <property type="match status" value="1"/>
</dbReference>
<dbReference type="Pfam" id="PF04851">
    <property type="entry name" value="ResIII"/>
    <property type="match status" value="1"/>
</dbReference>